<evidence type="ECO:0000313" key="3">
    <source>
        <dbReference type="Proteomes" id="UP001107558"/>
    </source>
</evidence>
<organism evidence="2 3">
    <name type="scientific">Polypedilum vanderplanki</name>
    <name type="common">Sleeping chironomid midge</name>
    <dbReference type="NCBI Taxonomy" id="319348"/>
    <lineage>
        <taxon>Eukaryota</taxon>
        <taxon>Metazoa</taxon>
        <taxon>Ecdysozoa</taxon>
        <taxon>Arthropoda</taxon>
        <taxon>Hexapoda</taxon>
        <taxon>Insecta</taxon>
        <taxon>Pterygota</taxon>
        <taxon>Neoptera</taxon>
        <taxon>Endopterygota</taxon>
        <taxon>Diptera</taxon>
        <taxon>Nematocera</taxon>
        <taxon>Chironomoidea</taxon>
        <taxon>Chironomidae</taxon>
        <taxon>Chironominae</taxon>
        <taxon>Polypedilum</taxon>
        <taxon>Polypedilum</taxon>
    </lineage>
</organism>
<dbReference type="OrthoDB" id="2020542at2759"/>
<protein>
    <submittedName>
        <fullName evidence="2">Uncharacterized protein</fullName>
    </submittedName>
</protein>
<name>A0A9J6C6S4_POLVA</name>
<proteinExistence type="predicted"/>
<sequence length="77" mass="8408">MTSNNRTMNWDRYGLDSENVPRSARAKNTSGGFVDLGNESDYARAGHQPSGSDEVFASEQSDKPGKLKNSPCNGQRD</sequence>
<reference evidence="2" key="1">
    <citation type="submission" date="2021-03" db="EMBL/GenBank/DDBJ databases">
        <title>Chromosome level genome of the anhydrobiotic midge Polypedilum vanderplanki.</title>
        <authorList>
            <person name="Yoshida Y."/>
            <person name="Kikawada T."/>
            <person name="Gusev O."/>
        </authorList>
    </citation>
    <scope>NUCLEOTIDE SEQUENCE</scope>
    <source>
        <strain evidence="2">NIAS01</strain>
        <tissue evidence="2">Whole body or cell culture</tissue>
    </source>
</reference>
<gene>
    <name evidence="2" type="ORF">PVAND_007400</name>
</gene>
<accession>A0A9J6C6S4</accession>
<dbReference type="EMBL" id="JADBJN010000002">
    <property type="protein sequence ID" value="KAG5677663.1"/>
    <property type="molecule type" value="Genomic_DNA"/>
</dbReference>
<feature type="region of interest" description="Disordered" evidence="1">
    <location>
        <begin position="1"/>
        <end position="77"/>
    </location>
</feature>
<dbReference type="Proteomes" id="UP001107558">
    <property type="component" value="Chromosome 2"/>
</dbReference>
<dbReference type="AlphaFoldDB" id="A0A9J6C6S4"/>
<evidence type="ECO:0000313" key="2">
    <source>
        <dbReference type="EMBL" id="KAG5677663.1"/>
    </source>
</evidence>
<evidence type="ECO:0000256" key="1">
    <source>
        <dbReference type="SAM" id="MobiDB-lite"/>
    </source>
</evidence>
<comment type="caution">
    <text evidence="2">The sequence shown here is derived from an EMBL/GenBank/DDBJ whole genome shotgun (WGS) entry which is preliminary data.</text>
</comment>
<keyword evidence="3" id="KW-1185">Reference proteome</keyword>